<dbReference type="InterPro" id="IPR038595">
    <property type="entry name" value="LOR_sf"/>
</dbReference>
<protein>
    <recommendedName>
        <fullName evidence="4">LURP-one-related family protein</fullName>
    </recommendedName>
</protein>
<proteinExistence type="inferred from homology"/>
<reference evidence="2 3" key="1">
    <citation type="journal article" date="2012" name="Stand. Genomic Sci.">
        <title>Complete genome sequencing and analysis of Saprospira grandis str. Lewin, a predatory marine bacterium.</title>
        <authorList>
            <person name="Saw J.H."/>
            <person name="Yuryev A."/>
            <person name="Kanbe M."/>
            <person name="Hou S."/>
            <person name="Young A.G."/>
            <person name="Aizawa S."/>
            <person name="Alam M."/>
        </authorList>
    </citation>
    <scope>NUCLEOTIDE SEQUENCE [LARGE SCALE GENOMIC DNA]</scope>
    <source>
        <strain evidence="2 3">Lewin</strain>
    </source>
</reference>
<dbReference type="AlphaFoldDB" id="H6L611"/>
<sequence length="163" mass="19259">MSKRFQLKEKAWSLDSSYLIRDELDQIIYLVDGKFFSWGKDLSFRDYKTGQELFQIKRRLFCLLPQFEIKHKGEVIAELRKQFYLWGHRFSLRFSGGSNYQVEAGFWSRNFVVSANEKQLAKLSKKFWAWTDTYSVEIYEGDEQLILAAAVILDCVLFNHGSD</sequence>
<dbReference type="EMBL" id="CP002831">
    <property type="protein sequence ID" value="AFC26571.1"/>
    <property type="molecule type" value="Genomic_DNA"/>
</dbReference>
<dbReference type="KEGG" id="sgn:SGRA_3855"/>
<evidence type="ECO:0000313" key="3">
    <source>
        <dbReference type="Proteomes" id="UP000007519"/>
    </source>
</evidence>
<comment type="similarity">
    <text evidence="1">Belongs to the LOR family.</text>
</comment>
<dbReference type="Proteomes" id="UP000007519">
    <property type="component" value="Chromosome"/>
</dbReference>
<evidence type="ECO:0000313" key="2">
    <source>
        <dbReference type="EMBL" id="AFC26571.1"/>
    </source>
</evidence>
<evidence type="ECO:0008006" key="4">
    <source>
        <dbReference type="Google" id="ProtNLM"/>
    </source>
</evidence>
<dbReference type="STRING" id="984262.SGRA_3855"/>
<dbReference type="SUPFAM" id="SSF54518">
    <property type="entry name" value="Tubby C-terminal domain-like"/>
    <property type="match status" value="1"/>
</dbReference>
<dbReference type="OrthoDB" id="652307at2"/>
<organism evidence="2 3">
    <name type="scientific">Saprospira grandis (strain Lewin)</name>
    <dbReference type="NCBI Taxonomy" id="984262"/>
    <lineage>
        <taxon>Bacteria</taxon>
        <taxon>Pseudomonadati</taxon>
        <taxon>Bacteroidota</taxon>
        <taxon>Saprospiria</taxon>
        <taxon>Saprospirales</taxon>
        <taxon>Saprospiraceae</taxon>
        <taxon>Saprospira</taxon>
    </lineage>
</organism>
<gene>
    <name evidence="2" type="ordered locus">SGRA_3855</name>
</gene>
<accession>H6L611</accession>
<dbReference type="Pfam" id="PF04525">
    <property type="entry name" value="LOR"/>
    <property type="match status" value="1"/>
</dbReference>
<name>H6L611_SAPGL</name>
<dbReference type="eggNOG" id="COG4894">
    <property type="taxonomic scope" value="Bacteria"/>
</dbReference>
<dbReference type="InterPro" id="IPR007612">
    <property type="entry name" value="LOR"/>
</dbReference>
<dbReference type="HOGENOM" id="CLU_108507_1_0_10"/>
<evidence type="ECO:0000256" key="1">
    <source>
        <dbReference type="ARBA" id="ARBA00005437"/>
    </source>
</evidence>
<dbReference type="InterPro" id="IPR025659">
    <property type="entry name" value="Tubby-like_C"/>
</dbReference>
<dbReference type="Gene3D" id="2.40.160.200">
    <property type="entry name" value="LURP1-related"/>
    <property type="match status" value="1"/>
</dbReference>
<dbReference type="RefSeq" id="WP_015694156.1">
    <property type="nucleotide sequence ID" value="NC_016940.1"/>
</dbReference>
<keyword evidence="3" id="KW-1185">Reference proteome</keyword>